<evidence type="ECO:0000256" key="6">
    <source>
        <dbReference type="ARBA" id="ARBA00022833"/>
    </source>
</evidence>
<dbReference type="Pfam" id="PF02902">
    <property type="entry name" value="Peptidase_C48"/>
    <property type="match status" value="1"/>
</dbReference>
<feature type="signal peptide" evidence="9">
    <location>
        <begin position="1"/>
        <end position="17"/>
    </location>
</feature>
<dbReference type="InterPro" id="IPR006564">
    <property type="entry name" value="Znf_PMZ"/>
</dbReference>
<evidence type="ECO:0000259" key="10">
    <source>
        <dbReference type="PROSITE" id="PS50600"/>
    </source>
</evidence>
<dbReference type="PANTHER" id="PTHR31973">
    <property type="entry name" value="POLYPROTEIN, PUTATIVE-RELATED"/>
    <property type="match status" value="1"/>
</dbReference>
<keyword evidence="5" id="KW-0378">Hydrolase</keyword>
<keyword evidence="2" id="KW-0645">Protease</keyword>
<feature type="chain" id="PRO_5023004559" evidence="9">
    <location>
        <begin position="18"/>
        <end position="1741"/>
    </location>
</feature>
<dbReference type="Gene3D" id="3.40.395.10">
    <property type="entry name" value="Adenoviral Proteinase, Chain A"/>
    <property type="match status" value="1"/>
</dbReference>
<evidence type="ECO:0000256" key="7">
    <source>
        <dbReference type="PROSITE-ProRule" id="PRU00325"/>
    </source>
</evidence>
<name>A0A5D3C2K4_CUCMM</name>
<feature type="compositionally biased region" description="Basic and acidic residues" evidence="8">
    <location>
        <begin position="1290"/>
        <end position="1317"/>
    </location>
</feature>
<dbReference type="Pfam" id="PF10551">
    <property type="entry name" value="MULE"/>
    <property type="match status" value="1"/>
</dbReference>
<evidence type="ECO:0000256" key="4">
    <source>
        <dbReference type="ARBA" id="ARBA00022771"/>
    </source>
</evidence>
<dbReference type="InterPro" id="IPR007527">
    <property type="entry name" value="Znf_SWIM"/>
</dbReference>
<evidence type="ECO:0000256" key="1">
    <source>
        <dbReference type="ARBA" id="ARBA00005234"/>
    </source>
</evidence>
<feature type="domain" description="Ubiquitin-like protease family profile" evidence="10">
    <location>
        <begin position="1493"/>
        <end position="1709"/>
    </location>
</feature>
<evidence type="ECO:0000256" key="3">
    <source>
        <dbReference type="ARBA" id="ARBA00022723"/>
    </source>
</evidence>
<dbReference type="InterPro" id="IPR038765">
    <property type="entry name" value="Papain-like_cys_pep_sf"/>
</dbReference>
<dbReference type="SMART" id="SM00575">
    <property type="entry name" value="ZnF_PMZ"/>
    <property type="match status" value="1"/>
</dbReference>
<keyword evidence="9" id="KW-0732">Signal</keyword>
<dbReference type="GO" id="GO:0008234">
    <property type="term" value="F:cysteine-type peptidase activity"/>
    <property type="evidence" value="ECO:0007669"/>
    <property type="project" value="InterPro"/>
</dbReference>
<evidence type="ECO:0000313" key="13">
    <source>
        <dbReference type="Proteomes" id="UP000321947"/>
    </source>
</evidence>
<dbReference type="InterPro" id="IPR015410">
    <property type="entry name" value="DUF1985"/>
</dbReference>
<dbReference type="GO" id="GO:0006508">
    <property type="term" value="P:proteolysis"/>
    <property type="evidence" value="ECO:0007669"/>
    <property type="project" value="UniProtKB-KW"/>
</dbReference>
<evidence type="ECO:0000313" key="12">
    <source>
        <dbReference type="EMBL" id="TYK04629.1"/>
    </source>
</evidence>
<proteinExistence type="inferred from homology"/>
<feature type="region of interest" description="Disordered" evidence="8">
    <location>
        <begin position="1156"/>
        <end position="1216"/>
    </location>
</feature>
<dbReference type="InterPro" id="IPR003653">
    <property type="entry name" value="Peptidase_C48_C"/>
</dbReference>
<feature type="compositionally biased region" description="Basic residues" evidence="8">
    <location>
        <begin position="1189"/>
        <end position="1198"/>
    </location>
</feature>
<dbReference type="Pfam" id="PF09331">
    <property type="entry name" value="DUF1985"/>
    <property type="match status" value="1"/>
</dbReference>
<organism evidence="12 13">
    <name type="scientific">Cucumis melo var. makuwa</name>
    <name type="common">Oriental melon</name>
    <dbReference type="NCBI Taxonomy" id="1194695"/>
    <lineage>
        <taxon>Eukaryota</taxon>
        <taxon>Viridiplantae</taxon>
        <taxon>Streptophyta</taxon>
        <taxon>Embryophyta</taxon>
        <taxon>Tracheophyta</taxon>
        <taxon>Spermatophyta</taxon>
        <taxon>Magnoliopsida</taxon>
        <taxon>eudicotyledons</taxon>
        <taxon>Gunneridae</taxon>
        <taxon>Pentapetalae</taxon>
        <taxon>rosids</taxon>
        <taxon>fabids</taxon>
        <taxon>Cucurbitales</taxon>
        <taxon>Cucurbitaceae</taxon>
        <taxon>Benincaseae</taxon>
        <taxon>Cucumis</taxon>
    </lineage>
</organism>
<dbReference type="GO" id="GO:0008270">
    <property type="term" value="F:zinc ion binding"/>
    <property type="evidence" value="ECO:0007669"/>
    <property type="project" value="UniProtKB-KW"/>
</dbReference>
<accession>A0A5D3C2K4</accession>
<dbReference type="PANTHER" id="PTHR31973:SF113">
    <property type="entry name" value="PROTEIN FAR1-RELATED SEQUENCE 5-LIKE"/>
    <property type="match status" value="1"/>
</dbReference>
<dbReference type="EMBL" id="SSTD01014189">
    <property type="protein sequence ID" value="TYK04629.1"/>
    <property type="molecule type" value="Genomic_DNA"/>
</dbReference>
<keyword evidence="3" id="KW-0479">Metal-binding</keyword>
<evidence type="ECO:0000256" key="2">
    <source>
        <dbReference type="ARBA" id="ARBA00022670"/>
    </source>
</evidence>
<dbReference type="Pfam" id="PF04434">
    <property type="entry name" value="SWIM"/>
    <property type="match status" value="1"/>
</dbReference>
<dbReference type="Pfam" id="PF03108">
    <property type="entry name" value="DBD_Tnp_Mut"/>
    <property type="match status" value="1"/>
</dbReference>
<gene>
    <name evidence="12" type="ORF">E5676_scaffold351G00360</name>
</gene>
<keyword evidence="4 7" id="KW-0863">Zinc-finger</keyword>
<evidence type="ECO:0000256" key="8">
    <source>
        <dbReference type="SAM" id="MobiDB-lite"/>
    </source>
</evidence>
<feature type="compositionally biased region" description="Low complexity" evidence="8">
    <location>
        <begin position="1280"/>
        <end position="1289"/>
    </location>
</feature>
<sequence>MDKNALLFLSLFHVCFPFSPRSIPSLSRIVLFPFSFLSRRTPEPTPPIVAWPSSLAHHRLPFVGRYPVHFVAPLRTIQSTSSVFSYLVRYGGAWDEGQRKYEGGVLKGIVVPKEITHKDLQYELYDLAEVDPTKFDIKIRCIYEIKGEKEAPPFELSNDHDLKFYIVSENSLEVPLYLSFEPTSNRSMKVLNKDYNSVSGSNQVQNLNPHPPPIGMDRLDENEVDIGEVEGGLCHNMIGTNSAIWESYESYHSIDDTFTLESVEMYNELFDIPEQRDAPTKDCKGKGKVDYRSSSRKLKTKGSGWSEESSTSEELDVGQIFFCKRDLSMRLSVLAMKKNFQFVVKKSTKEVLFVRCIDNKCGWRLRAVRLKDSNIFKIKKYVKVHSCSLEFLNRDHRQAKSWVVGELIKSKFKGPGRIYKPRDIIEDMRQDYGINMSYEKAWRARENAYERVRGSPEESYNLLRRYGEALKFTNSGTIFHMELEDDRFFKYLFMAVGACVRGFLNCIRPVIVMDGTFLKNKYRGQLIVAVCLDGNNQIYPLAFGVVDRETDDSIQWFLEKLKGAIGEVPNLGFVTDRKTCFAKGISSVFPSAFHGLCVQHLSQNLHDKYKNDTVATLFYNASRTYRESTFVEAWRHLLSFPNGSGKYLNDVGIARWSRVHCPGRRYNMMTTNIAESMNSILKEPRDLPIASFLENVRALLQRWFWERREEGIKVTSTLTKWAELVIQKKQEGALTMKVNPIDCYQFHVKDLDKEEVVNLQTKECTCKEFQAEQLPCSHAIAAARAVYPVGNQSDWKTSEDYVHMTVLPPKVVKRVGRPKKKRIPSVGEAPKLHKMAVPSEKYFPATVSCQVHKIGSLIKDKLTKDQLQMFEKTIFGPLLNVNMVFNGQLIHHFLLRQIPEDGNADGICFSVLGKNVRFTQKEFNIITGLWPTNNPLEKDCDSKRLQSLLFGSENKKVITCLEIEEIFKNFEFTNDDDAVKVALAVFIETVMVGKDKKTQFDMDILGRVDDEEAFKSFDWSTFFYTRLLNSLKTSLQGKKEAYELKKTRSSKAVSYYNIKGYVLAFQVWAYEVLSTANEHLATRNSKGLIPRILRWNCTQAPSYKMLQNNIFDNKNTVVQPKLKMSTQEKAFMESRIRGDDNMQMEEDESIGAMNNKSLEQSDSSPQREQLSPQREQSQTVAEESEMHPITKKKHFRSKKSNDKEERSHSKSYKKLKKEIKEVRKDLSTLTSIVCRMDDTITKQSLELYEMKQMLERLVQNQTENQGNDHTDQNDNEYVVQEQHTQQQPTEEQHTEHQEETQREHQEERGSDISIDGRDADLLMTIRDISDSLSHQIQKESDLPQMITTLPYVSQPLALCELAPMDQTVQIVNEESQLETTKKQVEMKKNDEAVTLVEKEPVTVPDKDVEEKPIKRRKLCKIANKEVQHEDEQGNPPTTSAQIISVSTTPVPDVEIREVDPYNPMWKVDPKLWKEYLQWKRSRKTTHEERKVVSTTRKKDFFRQLEENTWVHGDTLDLLFAHLQNKMLHLKHHCKRSFRILHSSFLTGINKPDCIVWNHIFDTHLVTPDNKKAEWTDPTAHLTIWTEKDVEYYFNTAVGDYNDIPGWGDVNYVITCINIKEHWLAIAADMRKCRIYVFDSMPNYVEQKLVDEALQMPARCIASLAIAIGVNLHSDRFTYGPWPIRRSKATLQKGRSLDCGIFCTKFVECLVTASDLGCLTVPNMKLFRQQYVLELWANKYFC</sequence>
<comment type="caution">
    <text evidence="12">The sequence shown here is derived from an EMBL/GenBank/DDBJ whole genome shotgun (WGS) entry which is preliminary data.</text>
</comment>
<evidence type="ECO:0000256" key="5">
    <source>
        <dbReference type="ARBA" id="ARBA00022801"/>
    </source>
</evidence>
<dbReference type="InterPro" id="IPR018289">
    <property type="entry name" value="MULE_transposase_dom"/>
</dbReference>
<dbReference type="PROSITE" id="PS50966">
    <property type="entry name" value="ZF_SWIM"/>
    <property type="match status" value="1"/>
</dbReference>
<dbReference type="PROSITE" id="PS50600">
    <property type="entry name" value="ULP_PROTEASE"/>
    <property type="match status" value="1"/>
</dbReference>
<dbReference type="SUPFAM" id="SSF54001">
    <property type="entry name" value="Cysteine proteinases"/>
    <property type="match status" value="1"/>
</dbReference>
<feature type="region of interest" description="Disordered" evidence="8">
    <location>
        <begin position="1279"/>
        <end position="1317"/>
    </location>
</feature>
<dbReference type="Proteomes" id="UP000321947">
    <property type="component" value="Unassembled WGS sequence"/>
</dbReference>
<comment type="similarity">
    <text evidence="1">Belongs to the peptidase C48 family.</text>
</comment>
<feature type="compositionally biased region" description="Basic and acidic residues" evidence="8">
    <location>
        <begin position="1199"/>
        <end position="1208"/>
    </location>
</feature>
<evidence type="ECO:0000259" key="11">
    <source>
        <dbReference type="PROSITE" id="PS50966"/>
    </source>
</evidence>
<evidence type="ECO:0000256" key="9">
    <source>
        <dbReference type="SAM" id="SignalP"/>
    </source>
</evidence>
<dbReference type="InterPro" id="IPR004332">
    <property type="entry name" value="Transposase_MuDR"/>
</dbReference>
<feature type="domain" description="SWIM-type" evidence="11">
    <location>
        <begin position="744"/>
        <end position="787"/>
    </location>
</feature>
<keyword evidence="6" id="KW-0862">Zinc</keyword>
<feature type="compositionally biased region" description="Polar residues" evidence="8">
    <location>
        <begin position="1156"/>
        <end position="1181"/>
    </location>
</feature>
<reference evidence="12 13" key="1">
    <citation type="submission" date="2019-08" db="EMBL/GenBank/DDBJ databases">
        <title>Draft genome sequences of two oriental melons (Cucumis melo L. var makuwa).</title>
        <authorList>
            <person name="Kwon S.-Y."/>
        </authorList>
    </citation>
    <scope>NUCLEOTIDE SEQUENCE [LARGE SCALE GENOMIC DNA]</scope>
    <source>
        <strain evidence="13">cv. Chang Bougi</strain>
        <tissue evidence="12">Leaf</tissue>
    </source>
</reference>
<protein>
    <submittedName>
        <fullName evidence="12">MuDRA-like transposase</fullName>
    </submittedName>
</protein>